<proteinExistence type="predicted"/>
<accession>A0A9W9WIH7</accession>
<evidence type="ECO:0000313" key="3">
    <source>
        <dbReference type="Proteomes" id="UP001147760"/>
    </source>
</evidence>
<evidence type="ECO:0000313" key="2">
    <source>
        <dbReference type="EMBL" id="KAJ5465659.1"/>
    </source>
</evidence>
<reference evidence="2" key="1">
    <citation type="submission" date="2022-12" db="EMBL/GenBank/DDBJ databases">
        <authorList>
            <person name="Petersen C."/>
        </authorList>
    </citation>
    <scope>NUCLEOTIDE SEQUENCE</scope>
    <source>
        <strain evidence="2">IBT 17660</strain>
    </source>
</reference>
<keyword evidence="3" id="KW-1185">Reference proteome</keyword>
<name>A0A9W9WIH7_9EURO</name>
<dbReference type="OrthoDB" id="504708at2759"/>
<organism evidence="2 3">
    <name type="scientific">Penicillium desertorum</name>
    <dbReference type="NCBI Taxonomy" id="1303715"/>
    <lineage>
        <taxon>Eukaryota</taxon>
        <taxon>Fungi</taxon>
        <taxon>Dikarya</taxon>
        <taxon>Ascomycota</taxon>
        <taxon>Pezizomycotina</taxon>
        <taxon>Eurotiomycetes</taxon>
        <taxon>Eurotiomycetidae</taxon>
        <taxon>Eurotiales</taxon>
        <taxon>Aspergillaceae</taxon>
        <taxon>Penicillium</taxon>
    </lineage>
</organism>
<dbReference type="EMBL" id="JAPWDO010000006">
    <property type="protein sequence ID" value="KAJ5465659.1"/>
    <property type="molecule type" value="Genomic_DNA"/>
</dbReference>
<gene>
    <name evidence="2" type="ORF">N7530_009446</name>
</gene>
<evidence type="ECO:0000259" key="1">
    <source>
        <dbReference type="Pfam" id="PF02705"/>
    </source>
</evidence>
<feature type="domain" description="K+ potassium transporter integral membrane" evidence="1">
    <location>
        <begin position="42"/>
        <end position="99"/>
    </location>
</feature>
<dbReference type="InterPro" id="IPR053951">
    <property type="entry name" value="K_trans_N"/>
</dbReference>
<dbReference type="Proteomes" id="UP001147760">
    <property type="component" value="Unassembled WGS sequence"/>
</dbReference>
<reference evidence="2" key="2">
    <citation type="journal article" date="2023" name="IMA Fungus">
        <title>Comparative genomic study of the Penicillium genus elucidates a diverse pangenome and 15 lateral gene transfer events.</title>
        <authorList>
            <person name="Petersen C."/>
            <person name="Sorensen T."/>
            <person name="Nielsen M.R."/>
            <person name="Sondergaard T.E."/>
            <person name="Sorensen J.L."/>
            <person name="Fitzpatrick D.A."/>
            <person name="Frisvad J.C."/>
            <person name="Nielsen K.L."/>
        </authorList>
    </citation>
    <scope>NUCLEOTIDE SEQUENCE</scope>
    <source>
        <strain evidence="2">IBT 17660</strain>
    </source>
</reference>
<dbReference type="Pfam" id="PF02705">
    <property type="entry name" value="K_trans"/>
    <property type="match status" value="1"/>
</dbReference>
<protein>
    <submittedName>
        <fullName evidence="2">Potassium transporter 5</fullName>
    </submittedName>
</protein>
<dbReference type="AlphaFoldDB" id="A0A9W9WIH7"/>
<sequence>MKITNRNPREAFLVEMKQHLTRDLEPAGKRIRHGIEPIGWQEVSLKVMGVLSVTVDISDGLLTPAQLVFGVQGIEVGDPTISKGIVISVTNVILVVLFRV</sequence>
<comment type="caution">
    <text evidence="2">The sequence shown here is derived from an EMBL/GenBank/DDBJ whole genome shotgun (WGS) entry which is preliminary data.</text>
</comment>